<name>A0ABM4A939_ZIZJJ</name>
<dbReference type="PANTHER" id="PTHR35510:SF4">
    <property type="match status" value="1"/>
</dbReference>
<dbReference type="Proteomes" id="UP001652623">
    <property type="component" value="Chromosome 5"/>
</dbReference>
<evidence type="ECO:0000313" key="2">
    <source>
        <dbReference type="RefSeq" id="XP_060673243.1"/>
    </source>
</evidence>
<proteinExistence type="predicted"/>
<dbReference type="RefSeq" id="XP_060673243.1">
    <property type="nucleotide sequence ID" value="XM_060817260.1"/>
</dbReference>
<reference evidence="2" key="1">
    <citation type="submission" date="2025-08" db="UniProtKB">
        <authorList>
            <consortium name="RefSeq"/>
        </authorList>
    </citation>
    <scope>IDENTIFICATION</scope>
    <source>
        <tissue evidence="2">Seedling</tissue>
    </source>
</reference>
<sequence length="157" mass="18432">MKRKDFDDICEEFSSVYFSLPSTKARRLVRLSLKSSYLQSILNLYFRSYNLLMLKYFRLEMKTQELQHLRQWNMHAAQESFPEEICPSDEKALVLYNPTDTPLLRLPPPPDFSIILNSNLVPGLKGNHRQQTDSCPTFLFIFVEAQAFEQNNFIIGF</sequence>
<accession>A0ABM4A939</accession>
<protein>
    <submittedName>
        <fullName evidence="2">Uncharacterized protein LOC107429932</fullName>
    </submittedName>
</protein>
<gene>
    <name evidence="2" type="primary">LOC107429932</name>
</gene>
<evidence type="ECO:0000313" key="1">
    <source>
        <dbReference type="Proteomes" id="UP001652623"/>
    </source>
</evidence>
<dbReference type="GeneID" id="107429932"/>
<dbReference type="PANTHER" id="PTHR35510">
    <property type="entry name" value="DBH-LIKE MONOOXYGENASE"/>
    <property type="match status" value="1"/>
</dbReference>
<keyword evidence="1" id="KW-1185">Reference proteome</keyword>
<organism evidence="1 2">
    <name type="scientific">Ziziphus jujuba</name>
    <name type="common">Chinese jujube</name>
    <name type="synonym">Ziziphus sativa</name>
    <dbReference type="NCBI Taxonomy" id="326968"/>
    <lineage>
        <taxon>Eukaryota</taxon>
        <taxon>Viridiplantae</taxon>
        <taxon>Streptophyta</taxon>
        <taxon>Embryophyta</taxon>
        <taxon>Tracheophyta</taxon>
        <taxon>Spermatophyta</taxon>
        <taxon>Magnoliopsida</taxon>
        <taxon>eudicotyledons</taxon>
        <taxon>Gunneridae</taxon>
        <taxon>Pentapetalae</taxon>
        <taxon>rosids</taxon>
        <taxon>fabids</taxon>
        <taxon>Rosales</taxon>
        <taxon>Rhamnaceae</taxon>
        <taxon>Paliureae</taxon>
        <taxon>Ziziphus</taxon>
    </lineage>
</organism>